<evidence type="ECO:0000313" key="3">
    <source>
        <dbReference type="Proteomes" id="UP001168109"/>
    </source>
</evidence>
<dbReference type="Pfam" id="PF05488">
    <property type="entry name" value="PAAR_motif"/>
    <property type="match status" value="1"/>
</dbReference>
<feature type="region of interest" description="Disordered" evidence="1">
    <location>
        <begin position="41"/>
        <end position="64"/>
    </location>
</feature>
<reference evidence="2" key="1">
    <citation type="submission" date="2024-05" db="EMBL/GenBank/DDBJ databases">
        <title>WGS of Aeromonas isolates.</title>
        <authorList>
            <person name="Lee H."/>
        </authorList>
    </citation>
    <scope>NUCLEOTIDE SEQUENCE</scope>
    <source>
        <strain evidence="2">LP308</strain>
    </source>
</reference>
<comment type="caution">
    <text evidence="2">The sequence shown here is derived from an EMBL/GenBank/DDBJ whole genome shotgun (WGS) entry which is preliminary data.</text>
</comment>
<sequence>MSKNAAKIGDIGTDHDGFHPTAITAGSPDVFIDGIPAARVGDPLAPHDKPNNPPHPRSIASGSSTVLVNGKPLAITGGAIDCGGVIIGSGTVIVGDMTPSGQSSFIPRVTPWFDTHVRLLGSTGEPLADFKFTYTDDAGKTHSAITGSDGVATGLAKSQKPQKITVEGNNKSWLAKGK</sequence>
<proteinExistence type="predicted"/>
<dbReference type="EMBL" id="JAOPLU010000002">
    <property type="protein sequence ID" value="MDM5131401.1"/>
    <property type="molecule type" value="Genomic_DNA"/>
</dbReference>
<gene>
    <name evidence="2" type="ORF">OB962_10370</name>
</gene>
<organism evidence="2 3">
    <name type="scientific">Aeromonas piscicola</name>
    <dbReference type="NCBI Taxonomy" id="600645"/>
    <lineage>
        <taxon>Bacteria</taxon>
        <taxon>Pseudomonadati</taxon>
        <taxon>Pseudomonadota</taxon>
        <taxon>Gammaproteobacteria</taxon>
        <taxon>Aeromonadales</taxon>
        <taxon>Aeromonadaceae</taxon>
        <taxon>Aeromonas</taxon>
    </lineage>
</organism>
<name>A0ABT7QD51_9GAMM</name>
<keyword evidence="3" id="KW-1185">Reference proteome</keyword>
<accession>A0ABT7QD51</accession>
<dbReference type="NCBIfam" id="NF033420">
    <property type="entry name" value="T6SS_PAAR_dom"/>
    <property type="match status" value="1"/>
</dbReference>
<evidence type="ECO:0000256" key="1">
    <source>
        <dbReference type="SAM" id="MobiDB-lite"/>
    </source>
</evidence>
<evidence type="ECO:0000313" key="2">
    <source>
        <dbReference type="EMBL" id="MDM5131401.1"/>
    </source>
</evidence>
<dbReference type="Gene3D" id="2.60.200.60">
    <property type="match status" value="1"/>
</dbReference>
<dbReference type="CDD" id="cd14737">
    <property type="entry name" value="PAAR_1"/>
    <property type="match status" value="1"/>
</dbReference>
<dbReference type="InterPro" id="IPR008727">
    <property type="entry name" value="PAAR_motif"/>
</dbReference>
<dbReference type="Proteomes" id="UP001168109">
    <property type="component" value="Unassembled WGS sequence"/>
</dbReference>
<protein>
    <submittedName>
        <fullName evidence="2">Type VI secretion system PAAR protein</fullName>
    </submittedName>
</protein>